<protein>
    <submittedName>
        <fullName evidence="1">Uncharacterized protein</fullName>
    </submittedName>
</protein>
<proteinExistence type="predicted"/>
<comment type="caution">
    <text evidence="1">The sequence shown here is derived from an EMBL/GenBank/DDBJ whole genome shotgun (WGS) entry which is preliminary data.</text>
</comment>
<reference evidence="2" key="1">
    <citation type="submission" date="2021-01" db="EMBL/GenBank/DDBJ databases">
        <title>Genome public.</title>
        <authorList>
            <person name="Liu C."/>
            <person name="Sun Q."/>
        </authorList>
    </citation>
    <scope>NUCLEOTIDE SEQUENCE [LARGE SCALE GENOMIC DNA]</scope>
    <source>
        <strain evidence="2">YIM B02505</strain>
    </source>
</reference>
<evidence type="ECO:0000313" key="1">
    <source>
        <dbReference type="EMBL" id="MBK1810513.1"/>
    </source>
</evidence>
<name>A0ABS1EMF4_9CLOT</name>
<keyword evidence="2" id="KW-1185">Reference proteome</keyword>
<gene>
    <name evidence="1" type="ORF">JHL18_07680</name>
</gene>
<organism evidence="1 2">
    <name type="scientific">Clostridium yunnanense</name>
    <dbReference type="NCBI Taxonomy" id="2800325"/>
    <lineage>
        <taxon>Bacteria</taxon>
        <taxon>Bacillati</taxon>
        <taxon>Bacillota</taxon>
        <taxon>Clostridia</taxon>
        <taxon>Eubacteriales</taxon>
        <taxon>Clostridiaceae</taxon>
        <taxon>Clostridium</taxon>
    </lineage>
</organism>
<evidence type="ECO:0000313" key="2">
    <source>
        <dbReference type="Proteomes" id="UP000596739"/>
    </source>
</evidence>
<dbReference type="Proteomes" id="UP000596739">
    <property type="component" value="Unassembled WGS sequence"/>
</dbReference>
<accession>A0ABS1EMF4</accession>
<dbReference type="RefSeq" id="WP_200267781.1">
    <property type="nucleotide sequence ID" value="NZ_JAENHN010000025.1"/>
</dbReference>
<sequence>MSGERGSEKQAYKKYTAKFFSDFIEFDNLFVNLRRGDINGKEEKYIYGCHKETTKIS</sequence>
<dbReference type="EMBL" id="JAENHN010000025">
    <property type="protein sequence ID" value="MBK1810513.1"/>
    <property type="molecule type" value="Genomic_DNA"/>
</dbReference>